<gene>
    <name evidence="7" type="ORF">GA0116948_11846</name>
</gene>
<dbReference type="NCBIfam" id="TIGR02937">
    <property type="entry name" value="sigma70-ECF"/>
    <property type="match status" value="1"/>
</dbReference>
<dbReference type="SUPFAM" id="SSF88659">
    <property type="entry name" value="Sigma3 and sigma4 domains of RNA polymerase sigma factors"/>
    <property type="match status" value="1"/>
</dbReference>
<dbReference type="NCBIfam" id="TIGR02985">
    <property type="entry name" value="Sig70_bacteroi1"/>
    <property type="match status" value="1"/>
</dbReference>
<dbReference type="STRING" id="1335309.GA0116948_11846"/>
<evidence type="ECO:0000259" key="5">
    <source>
        <dbReference type="Pfam" id="PF04542"/>
    </source>
</evidence>
<proteinExistence type="inferred from homology"/>
<feature type="domain" description="RNA polymerase sigma factor 70 region 4 type 2" evidence="6">
    <location>
        <begin position="126"/>
        <end position="178"/>
    </location>
</feature>
<dbReference type="InterPro" id="IPR013324">
    <property type="entry name" value="RNA_pol_sigma_r3/r4-like"/>
</dbReference>
<dbReference type="SUPFAM" id="SSF88946">
    <property type="entry name" value="Sigma2 domain of RNA polymerase sigma factors"/>
    <property type="match status" value="1"/>
</dbReference>
<dbReference type="InterPro" id="IPR007627">
    <property type="entry name" value="RNA_pol_sigma70_r2"/>
</dbReference>
<protein>
    <submittedName>
        <fullName evidence="7">RNA polymerase sigma-70 factor, ECF subfamily</fullName>
    </submittedName>
</protein>
<keyword evidence="8" id="KW-1185">Reference proteome</keyword>
<sequence length="197" mass="22592">MMQLISNDTDKALLNGIAAGDEVAYSLLFERYWDVIYSAALLLTKSPEISEDITQDVFVMIWEKRCELARVDNLQAFLFVSARNKIFSRLRKLGSQDSYQEYLRLYLCESQGIGGEAQIYSRNLEQLLQRAVMKLPPQQQKAFRLSRFEGMDHTQIAALMGVSKVTIKSYIVQALATLRKVFSHYTLPFLIGIFLHP</sequence>
<dbReference type="Proteomes" id="UP000242818">
    <property type="component" value="Unassembled WGS sequence"/>
</dbReference>
<keyword evidence="3" id="KW-0731">Sigma factor</keyword>
<dbReference type="AlphaFoldDB" id="A0A1C4FYD4"/>
<dbReference type="OrthoDB" id="799938at2"/>
<evidence type="ECO:0000256" key="4">
    <source>
        <dbReference type="ARBA" id="ARBA00023163"/>
    </source>
</evidence>
<dbReference type="Gene3D" id="1.10.1740.10">
    <property type="match status" value="1"/>
</dbReference>
<accession>A0A1C4FYD4</accession>
<dbReference type="GO" id="GO:0006352">
    <property type="term" value="P:DNA-templated transcription initiation"/>
    <property type="evidence" value="ECO:0007669"/>
    <property type="project" value="InterPro"/>
</dbReference>
<dbReference type="InterPro" id="IPR014284">
    <property type="entry name" value="RNA_pol_sigma-70_dom"/>
</dbReference>
<keyword evidence="2" id="KW-0805">Transcription regulation</keyword>
<dbReference type="Gene3D" id="1.10.10.10">
    <property type="entry name" value="Winged helix-like DNA-binding domain superfamily/Winged helix DNA-binding domain"/>
    <property type="match status" value="1"/>
</dbReference>
<dbReference type="GO" id="GO:0003677">
    <property type="term" value="F:DNA binding"/>
    <property type="evidence" value="ECO:0007669"/>
    <property type="project" value="InterPro"/>
</dbReference>
<keyword evidence="4" id="KW-0804">Transcription</keyword>
<evidence type="ECO:0000313" key="7">
    <source>
        <dbReference type="EMBL" id="SCC60960.1"/>
    </source>
</evidence>
<dbReference type="PANTHER" id="PTHR43133">
    <property type="entry name" value="RNA POLYMERASE ECF-TYPE SIGMA FACTO"/>
    <property type="match status" value="1"/>
</dbReference>
<dbReference type="InterPro" id="IPR013325">
    <property type="entry name" value="RNA_pol_sigma_r2"/>
</dbReference>
<dbReference type="InterPro" id="IPR014327">
    <property type="entry name" value="RNA_pol_sigma70_bacteroid"/>
</dbReference>
<evidence type="ECO:0000256" key="2">
    <source>
        <dbReference type="ARBA" id="ARBA00023015"/>
    </source>
</evidence>
<evidence type="ECO:0000256" key="3">
    <source>
        <dbReference type="ARBA" id="ARBA00023082"/>
    </source>
</evidence>
<dbReference type="CDD" id="cd06171">
    <property type="entry name" value="Sigma70_r4"/>
    <property type="match status" value="1"/>
</dbReference>
<organism evidence="7 8">
    <name type="scientific">Chitinophaga costaii</name>
    <dbReference type="NCBI Taxonomy" id="1335309"/>
    <lineage>
        <taxon>Bacteria</taxon>
        <taxon>Pseudomonadati</taxon>
        <taxon>Bacteroidota</taxon>
        <taxon>Chitinophagia</taxon>
        <taxon>Chitinophagales</taxon>
        <taxon>Chitinophagaceae</taxon>
        <taxon>Chitinophaga</taxon>
    </lineage>
</organism>
<reference evidence="7 8" key="1">
    <citation type="submission" date="2016-08" db="EMBL/GenBank/DDBJ databases">
        <authorList>
            <person name="Seilhamer J.J."/>
        </authorList>
    </citation>
    <scope>NUCLEOTIDE SEQUENCE [LARGE SCALE GENOMIC DNA]</scope>
    <source>
        <strain evidence="7 8">A37T2</strain>
    </source>
</reference>
<dbReference type="Pfam" id="PF04542">
    <property type="entry name" value="Sigma70_r2"/>
    <property type="match status" value="1"/>
</dbReference>
<dbReference type="InterPro" id="IPR039425">
    <property type="entry name" value="RNA_pol_sigma-70-like"/>
</dbReference>
<comment type="similarity">
    <text evidence="1">Belongs to the sigma-70 factor family. ECF subfamily.</text>
</comment>
<dbReference type="InterPro" id="IPR036388">
    <property type="entry name" value="WH-like_DNA-bd_sf"/>
</dbReference>
<dbReference type="GO" id="GO:0016987">
    <property type="term" value="F:sigma factor activity"/>
    <property type="evidence" value="ECO:0007669"/>
    <property type="project" value="UniProtKB-KW"/>
</dbReference>
<evidence type="ECO:0000313" key="8">
    <source>
        <dbReference type="Proteomes" id="UP000242818"/>
    </source>
</evidence>
<dbReference type="RefSeq" id="WP_089715158.1">
    <property type="nucleotide sequence ID" value="NZ_FMAR01000018.1"/>
</dbReference>
<name>A0A1C4FYD4_9BACT</name>
<dbReference type="InterPro" id="IPR013249">
    <property type="entry name" value="RNA_pol_sigma70_r4_t2"/>
</dbReference>
<dbReference type="EMBL" id="FMAR01000018">
    <property type="protein sequence ID" value="SCC60960.1"/>
    <property type="molecule type" value="Genomic_DNA"/>
</dbReference>
<dbReference type="PANTHER" id="PTHR43133:SF46">
    <property type="entry name" value="RNA POLYMERASE SIGMA-70 FACTOR ECF SUBFAMILY"/>
    <property type="match status" value="1"/>
</dbReference>
<feature type="domain" description="RNA polymerase sigma-70 region 2" evidence="5">
    <location>
        <begin position="28"/>
        <end position="94"/>
    </location>
</feature>
<evidence type="ECO:0000259" key="6">
    <source>
        <dbReference type="Pfam" id="PF08281"/>
    </source>
</evidence>
<dbReference type="Pfam" id="PF08281">
    <property type="entry name" value="Sigma70_r4_2"/>
    <property type="match status" value="1"/>
</dbReference>
<evidence type="ECO:0000256" key="1">
    <source>
        <dbReference type="ARBA" id="ARBA00010641"/>
    </source>
</evidence>